<evidence type="ECO:0000256" key="2">
    <source>
        <dbReference type="ARBA" id="ARBA00022553"/>
    </source>
</evidence>
<dbReference type="Pfam" id="PF21314">
    <property type="entry name" value="TM_ErbB1"/>
    <property type="match status" value="1"/>
</dbReference>
<evidence type="ECO:0000256" key="4">
    <source>
        <dbReference type="ARBA" id="ARBA00022741"/>
    </source>
</evidence>
<organism evidence="12 13">
    <name type="scientific">Marasmius crinis-equi</name>
    <dbReference type="NCBI Taxonomy" id="585013"/>
    <lineage>
        <taxon>Eukaryota</taxon>
        <taxon>Fungi</taxon>
        <taxon>Dikarya</taxon>
        <taxon>Basidiomycota</taxon>
        <taxon>Agaricomycotina</taxon>
        <taxon>Agaricomycetes</taxon>
        <taxon>Agaricomycetidae</taxon>
        <taxon>Agaricales</taxon>
        <taxon>Marasmiineae</taxon>
        <taxon>Marasmiaceae</taxon>
        <taxon>Marasmius</taxon>
    </lineage>
</organism>
<evidence type="ECO:0000256" key="3">
    <source>
        <dbReference type="ARBA" id="ARBA00022679"/>
    </source>
</evidence>
<evidence type="ECO:0000313" key="12">
    <source>
        <dbReference type="EMBL" id="KAL0568551.1"/>
    </source>
</evidence>
<feature type="region of interest" description="Disordered" evidence="8">
    <location>
        <begin position="303"/>
        <end position="323"/>
    </location>
</feature>
<keyword evidence="9" id="KW-0812">Transmembrane</keyword>
<feature type="compositionally biased region" description="Polar residues" evidence="8">
    <location>
        <begin position="247"/>
        <end position="260"/>
    </location>
</feature>
<feature type="compositionally biased region" description="Low complexity" evidence="8">
    <location>
        <begin position="149"/>
        <end position="165"/>
    </location>
</feature>
<dbReference type="EC" id="2.7.10.1" evidence="1"/>
<proteinExistence type="predicted"/>
<evidence type="ECO:0000256" key="7">
    <source>
        <dbReference type="ARBA" id="ARBA00023137"/>
    </source>
</evidence>
<keyword evidence="5" id="KW-0418">Kinase</keyword>
<gene>
    <name evidence="12" type="ORF">V5O48_013430</name>
</gene>
<keyword evidence="13" id="KW-1185">Reference proteome</keyword>
<evidence type="ECO:0000256" key="6">
    <source>
        <dbReference type="ARBA" id="ARBA00022840"/>
    </source>
</evidence>
<evidence type="ECO:0000313" key="13">
    <source>
        <dbReference type="Proteomes" id="UP001465976"/>
    </source>
</evidence>
<evidence type="ECO:0000259" key="11">
    <source>
        <dbReference type="Pfam" id="PF21314"/>
    </source>
</evidence>
<feature type="domain" description="Epidermal growth factor receptor-like transmembrane-juxtamembrane segment" evidence="11">
    <location>
        <begin position="179"/>
        <end position="208"/>
    </location>
</feature>
<keyword evidence="2" id="KW-0597">Phosphoprotein</keyword>
<keyword evidence="9" id="KW-0472">Membrane</keyword>
<feature type="signal peptide" evidence="10">
    <location>
        <begin position="1"/>
        <end position="40"/>
    </location>
</feature>
<keyword evidence="10" id="KW-0732">Signal</keyword>
<reference evidence="12 13" key="1">
    <citation type="submission" date="2024-02" db="EMBL/GenBank/DDBJ databases">
        <title>A draft genome for the cacao thread blight pathogen Marasmius crinis-equi.</title>
        <authorList>
            <person name="Cohen S.P."/>
            <person name="Baruah I.K."/>
            <person name="Amoako-Attah I."/>
            <person name="Bukari Y."/>
            <person name="Meinhardt L.W."/>
            <person name="Bailey B.A."/>
        </authorList>
    </citation>
    <scope>NUCLEOTIDE SEQUENCE [LARGE SCALE GENOMIC DNA]</scope>
    <source>
        <strain evidence="12 13">GH-76</strain>
    </source>
</reference>
<protein>
    <recommendedName>
        <fullName evidence="1">receptor protein-tyrosine kinase</fullName>
        <ecNumber evidence="1">2.7.10.1</ecNumber>
    </recommendedName>
</protein>
<feature type="region of interest" description="Disordered" evidence="8">
    <location>
        <begin position="203"/>
        <end position="261"/>
    </location>
</feature>
<evidence type="ECO:0000256" key="8">
    <source>
        <dbReference type="SAM" id="MobiDB-lite"/>
    </source>
</evidence>
<dbReference type="EMBL" id="JBAHYK010001312">
    <property type="protein sequence ID" value="KAL0568551.1"/>
    <property type="molecule type" value="Genomic_DNA"/>
</dbReference>
<dbReference type="Proteomes" id="UP001465976">
    <property type="component" value="Unassembled WGS sequence"/>
</dbReference>
<dbReference type="InterPro" id="IPR044912">
    <property type="entry name" value="Egfr_JX_dom"/>
</dbReference>
<keyword evidence="9" id="KW-1133">Transmembrane helix</keyword>
<keyword evidence="7" id="KW-0829">Tyrosine-protein kinase</keyword>
<evidence type="ECO:0000256" key="9">
    <source>
        <dbReference type="SAM" id="Phobius"/>
    </source>
</evidence>
<evidence type="ECO:0000256" key="5">
    <source>
        <dbReference type="ARBA" id="ARBA00022777"/>
    </source>
</evidence>
<sequence length="359" mass="38177">MMRTITIPLLYTPLRFSLSFLPILSLSLLLFLTQIHPTQALEFRSISGPPEQGGSIDPGGVLVIACTLQYPGKLESGTDLFLVGSDGKRTQATYSGFNSTTAGQSFSTVGVPKEVGSGWYFLVAVESANNTVIASSTNFKVSANVRDSSTVAPSSLPSSTPTSSPDQNSENKKPNGGAIAGGVVGGLLGLVAVVLGVLVMRRRRQKQKQDPEEFLDPYTVARPYPYPPPSPGPGTIQSPDGGGGLFTVTSPSDTSDPQKQTLQLLSPTTDTTTTLTMREQKEQMLGQKEHLERRIDQIRRLPPLPTERSVNGGGEGEGGGETVVGLRNQVDAMTQRIAMLEAELADLPPPDYVSSYGGR</sequence>
<feature type="compositionally biased region" description="Gly residues" evidence="8">
    <location>
        <begin position="311"/>
        <end position="322"/>
    </location>
</feature>
<keyword evidence="4" id="KW-0547">Nucleotide-binding</keyword>
<keyword evidence="6" id="KW-0067">ATP-binding</keyword>
<evidence type="ECO:0000256" key="10">
    <source>
        <dbReference type="SAM" id="SignalP"/>
    </source>
</evidence>
<feature type="transmembrane region" description="Helical" evidence="9">
    <location>
        <begin position="178"/>
        <end position="199"/>
    </location>
</feature>
<comment type="caution">
    <text evidence="12">The sequence shown here is derived from an EMBL/GenBank/DDBJ whole genome shotgun (WGS) entry which is preliminary data.</text>
</comment>
<dbReference type="InterPro" id="IPR049328">
    <property type="entry name" value="TM_ErbB1"/>
</dbReference>
<accession>A0ABR3F037</accession>
<evidence type="ECO:0000256" key="1">
    <source>
        <dbReference type="ARBA" id="ARBA00011902"/>
    </source>
</evidence>
<dbReference type="Gene3D" id="6.10.250.2930">
    <property type="match status" value="1"/>
</dbReference>
<name>A0ABR3F037_9AGAR</name>
<feature type="region of interest" description="Disordered" evidence="8">
    <location>
        <begin position="149"/>
        <end position="177"/>
    </location>
</feature>
<feature type="chain" id="PRO_5046812896" description="receptor protein-tyrosine kinase" evidence="10">
    <location>
        <begin position="41"/>
        <end position="359"/>
    </location>
</feature>
<keyword evidence="3" id="KW-0808">Transferase</keyword>